<accession>A0A4V1WQG9</accession>
<name>A0A4V1WQG9_ALTAL</name>
<organism evidence="1 2">
    <name type="scientific">Alternaria alternata</name>
    <name type="common">Alternaria rot fungus</name>
    <name type="synonym">Torula alternata</name>
    <dbReference type="NCBI Taxonomy" id="5599"/>
    <lineage>
        <taxon>Eukaryota</taxon>
        <taxon>Fungi</taxon>
        <taxon>Dikarya</taxon>
        <taxon>Ascomycota</taxon>
        <taxon>Pezizomycotina</taxon>
        <taxon>Dothideomycetes</taxon>
        <taxon>Pleosporomycetidae</taxon>
        <taxon>Pleosporales</taxon>
        <taxon>Pleosporineae</taxon>
        <taxon>Pleosporaceae</taxon>
        <taxon>Alternaria</taxon>
        <taxon>Alternaria sect. Alternaria</taxon>
        <taxon>Alternaria alternata complex</taxon>
    </lineage>
</organism>
<sequence length="450" mass="51624">MNTYSRYKGPEQSAECDSAIKPTSAAYKFETRSDLLLVSYPTLRFRGCRYAFETFEEYERSVGLGTLLEQRASMGKHTYTGRVAVVSVPGTYSKKAKLWIAYYLQLSVNKNPEPPALRGKITEAVDATSIGQLKVTIDRPHDKDTLLPFDSEEHSVLTVEDLVNMKHSLVLRNWSRNNSKKPVVIYTNNDEKECKRLMNNFSKLKVPHKLRDTYPAKAAALKAQTELLLMKNFTQLKRSELFKNIDAGQWTQVRQIIVHAQLRMYIGSTNQHPPKSEWEDYMMEIHRNARVPKLSDDGAEAWDLDVYKPSHKVLDVSDRTWESTLCKLFPQATEQNYFKNLYGSLRSGAKLFLICFRHNELPCTSFHARAMFSPINSPYTFMLICSSGVDSEVESIVEAWKELTEYDPMSVIYKDLNNPQMCDSGIKPTSELPKFTASARYVFETGYHYS</sequence>
<dbReference type="Proteomes" id="UP000291422">
    <property type="component" value="Unassembled WGS sequence"/>
</dbReference>
<gene>
    <name evidence="1" type="ORF">AA0117_g10591</name>
</gene>
<proteinExistence type="predicted"/>
<reference evidence="2" key="1">
    <citation type="journal article" date="2019" name="bioRxiv">
        <title>Genomics, evolutionary history and diagnostics of the Alternaria alternata species group including apple and Asian pear pathotypes.</title>
        <authorList>
            <person name="Armitage A.D."/>
            <person name="Cockerton H.M."/>
            <person name="Sreenivasaprasad S."/>
            <person name="Woodhall J.W."/>
            <person name="Lane C.R."/>
            <person name="Harrison R.J."/>
            <person name="Clarkson J.P."/>
        </authorList>
    </citation>
    <scope>NUCLEOTIDE SEQUENCE [LARGE SCALE GENOMIC DNA]</scope>
    <source>
        <strain evidence="2">FERA 1177</strain>
    </source>
</reference>
<dbReference type="AlphaFoldDB" id="A0A4V1WQG9"/>
<evidence type="ECO:0000313" key="1">
    <source>
        <dbReference type="EMBL" id="RYN70387.1"/>
    </source>
</evidence>
<dbReference type="VEuPathDB" id="FungiDB:CC77DRAFT_1067244"/>
<comment type="caution">
    <text evidence="1">The sequence shown here is derived from an EMBL/GenBank/DDBJ whole genome shotgun (WGS) entry which is preliminary data.</text>
</comment>
<protein>
    <submittedName>
        <fullName evidence="1">Uncharacterized protein</fullName>
    </submittedName>
</protein>
<evidence type="ECO:0000313" key="2">
    <source>
        <dbReference type="Proteomes" id="UP000291422"/>
    </source>
</evidence>
<dbReference type="EMBL" id="PDXD01000041">
    <property type="protein sequence ID" value="RYN70387.1"/>
    <property type="molecule type" value="Genomic_DNA"/>
</dbReference>